<proteinExistence type="predicted"/>
<dbReference type="STRING" id="646529.Desaci_1494"/>
<evidence type="ECO:0000313" key="2">
    <source>
        <dbReference type="Proteomes" id="UP000002892"/>
    </source>
</evidence>
<keyword evidence="2" id="KW-1185">Reference proteome</keyword>
<organism evidence="1 2">
    <name type="scientific">Desulfosporosinus acidiphilus (strain DSM 22704 / JCM 16185 / SJ4)</name>
    <dbReference type="NCBI Taxonomy" id="646529"/>
    <lineage>
        <taxon>Bacteria</taxon>
        <taxon>Bacillati</taxon>
        <taxon>Bacillota</taxon>
        <taxon>Clostridia</taxon>
        <taxon>Eubacteriales</taxon>
        <taxon>Desulfitobacteriaceae</taxon>
        <taxon>Desulfosporosinus</taxon>
    </lineage>
</organism>
<protein>
    <submittedName>
        <fullName evidence="1">Uncharacterized protein</fullName>
    </submittedName>
</protein>
<name>I4D3Y4_DESAJ</name>
<evidence type="ECO:0000313" key="1">
    <source>
        <dbReference type="EMBL" id="AFM40508.1"/>
    </source>
</evidence>
<dbReference type="KEGG" id="dai:Desaci_1494"/>
<dbReference type="Proteomes" id="UP000002892">
    <property type="component" value="Chromosome"/>
</dbReference>
<sequence length="67" mass="7726">MYIAIIKGWLTGTKPSCDCSVGSRCYGPFYNKSLKGVFEHEDMSSMRINYFYKICKRISALNMELTK</sequence>
<accession>I4D3Y4</accession>
<dbReference type="HOGENOM" id="CLU_2805393_0_0_9"/>
<gene>
    <name evidence="1" type="ordered locus">Desaci_1494</name>
</gene>
<reference evidence="1 2" key="1">
    <citation type="journal article" date="2012" name="J. Bacteriol.">
        <title>Complete genome sequences of Desulfosporosinus orientis DSM765T, Desulfosporosinus youngiae DSM17734T, Desulfosporosinus meridiei DSM13257T, and Desulfosporosinus acidiphilus DSM22704T.</title>
        <authorList>
            <person name="Pester M."/>
            <person name="Brambilla E."/>
            <person name="Alazard D."/>
            <person name="Rattei T."/>
            <person name="Weinmaier T."/>
            <person name="Han J."/>
            <person name="Lucas S."/>
            <person name="Lapidus A."/>
            <person name="Cheng J.F."/>
            <person name="Goodwin L."/>
            <person name="Pitluck S."/>
            <person name="Peters L."/>
            <person name="Ovchinnikova G."/>
            <person name="Teshima H."/>
            <person name="Detter J.C."/>
            <person name="Han C.S."/>
            <person name="Tapia R."/>
            <person name="Land M.L."/>
            <person name="Hauser L."/>
            <person name="Kyrpides N.C."/>
            <person name="Ivanova N.N."/>
            <person name="Pagani I."/>
            <person name="Huntmann M."/>
            <person name="Wei C.L."/>
            <person name="Davenport K.W."/>
            <person name="Daligault H."/>
            <person name="Chain P.S."/>
            <person name="Chen A."/>
            <person name="Mavromatis K."/>
            <person name="Markowitz V."/>
            <person name="Szeto E."/>
            <person name="Mikhailova N."/>
            <person name="Pati A."/>
            <person name="Wagner M."/>
            <person name="Woyke T."/>
            <person name="Ollivier B."/>
            <person name="Klenk H.P."/>
            <person name="Spring S."/>
            <person name="Loy A."/>
        </authorList>
    </citation>
    <scope>NUCLEOTIDE SEQUENCE [LARGE SCALE GENOMIC DNA]</scope>
    <source>
        <strain evidence="2">DSM 22704 / JCM 16185 / SJ4</strain>
    </source>
</reference>
<dbReference type="AlphaFoldDB" id="I4D3Y4"/>
<dbReference type="EMBL" id="CP003639">
    <property type="protein sequence ID" value="AFM40508.1"/>
    <property type="molecule type" value="Genomic_DNA"/>
</dbReference>